<accession>A0ABU6HK88</accession>
<keyword evidence="3" id="KW-1185">Reference proteome</keyword>
<comment type="caution">
    <text evidence="2">The sequence shown here is derived from an EMBL/GenBank/DDBJ whole genome shotgun (WGS) entry which is preliminary data.</text>
</comment>
<gene>
    <name evidence="2" type="ORF">VK792_14635</name>
</gene>
<protein>
    <submittedName>
        <fullName evidence="2">DUF1194 domain-containing protein</fullName>
    </submittedName>
</protein>
<dbReference type="InterPro" id="IPR010607">
    <property type="entry name" value="DUF1194"/>
</dbReference>
<keyword evidence="1" id="KW-0732">Signal</keyword>
<evidence type="ECO:0000313" key="3">
    <source>
        <dbReference type="Proteomes" id="UP001348149"/>
    </source>
</evidence>
<dbReference type="Proteomes" id="UP001348149">
    <property type="component" value="Unassembled WGS sequence"/>
</dbReference>
<reference evidence="2 3" key="1">
    <citation type="submission" date="2024-01" db="EMBL/GenBank/DDBJ databases">
        <title>Mesobacterium rodlantinim sp. nov., isolated from shallow sea hydrothermal systems off Kueishantao Island.</title>
        <authorList>
            <person name="Su Z."/>
            <person name="Tang K."/>
        </authorList>
    </citation>
    <scope>NUCLEOTIDE SEQUENCE [LARGE SCALE GENOMIC DNA]</scope>
    <source>
        <strain evidence="2 3">TK19101</strain>
    </source>
</reference>
<dbReference type="Pfam" id="PF06707">
    <property type="entry name" value="DUF1194"/>
    <property type="match status" value="1"/>
</dbReference>
<evidence type="ECO:0000256" key="1">
    <source>
        <dbReference type="SAM" id="SignalP"/>
    </source>
</evidence>
<feature type="signal peptide" evidence="1">
    <location>
        <begin position="1"/>
        <end position="17"/>
    </location>
</feature>
<dbReference type="RefSeq" id="WP_326298361.1">
    <property type="nucleotide sequence ID" value="NZ_JAYLLH010000023.1"/>
</dbReference>
<dbReference type="SUPFAM" id="SSF53300">
    <property type="entry name" value="vWA-like"/>
    <property type="match status" value="1"/>
</dbReference>
<dbReference type="EMBL" id="JAYLLH010000023">
    <property type="protein sequence ID" value="MEC3862527.1"/>
    <property type="molecule type" value="Genomic_DNA"/>
</dbReference>
<organism evidence="2 3">
    <name type="scientific">Mesobacterium hydrothermale</name>
    <dbReference type="NCBI Taxonomy" id="3111907"/>
    <lineage>
        <taxon>Bacteria</taxon>
        <taxon>Pseudomonadati</taxon>
        <taxon>Pseudomonadota</taxon>
        <taxon>Alphaproteobacteria</taxon>
        <taxon>Rhodobacterales</taxon>
        <taxon>Roseobacteraceae</taxon>
        <taxon>Mesobacterium</taxon>
    </lineage>
</organism>
<proteinExistence type="predicted"/>
<feature type="chain" id="PRO_5046275883" evidence="1">
    <location>
        <begin position="18"/>
        <end position="232"/>
    </location>
</feature>
<sequence length="232" mass="24904">MRAFLILLLTLATPALSQDTDLELVLLADASGSIDQSEIDLQRQGYAQALTDPEVLAAIANTAYGEIAVTYVEWAANQVVVVDWMRIRGREDAEAFAAELLSKPRQAFGRNAIGAALLEGLRLMEVNDIDGWRRVIDFSGDSIGNFSGPGIEDAREIVLAAGVTINGLPILRPDDPGRAMGGLEKQYEDRIIGGPQSFVVTAENRASFAAAVKRKLILEIAGDVPEVDLAAN</sequence>
<dbReference type="InterPro" id="IPR036465">
    <property type="entry name" value="vWFA_dom_sf"/>
</dbReference>
<evidence type="ECO:0000313" key="2">
    <source>
        <dbReference type="EMBL" id="MEC3862527.1"/>
    </source>
</evidence>
<name>A0ABU6HK88_9RHOB</name>